<dbReference type="Proteomes" id="UP001595751">
    <property type="component" value="Unassembled WGS sequence"/>
</dbReference>
<dbReference type="PROSITE" id="PS51257">
    <property type="entry name" value="PROKAR_LIPOPROTEIN"/>
    <property type="match status" value="1"/>
</dbReference>
<dbReference type="PANTHER" id="PTHR36933">
    <property type="entry name" value="SLL0788 PROTEIN"/>
    <property type="match status" value="1"/>
</dbReference>
<evidence type="ECO:0000256" key="2">
    <source>
        <dbReference type="SAM" id="SignalP"/>
    </source>
</evidence>
<protein>
    <submittedName>
        <fullName evidence="4">DUF305 domain-containing protein</fullName>
    </submittedName>
</protein>
<dbReference type="InterPro" id="IPR005183">
    <property type="entry name" value="DUF305_CopM-like"/>
</dbReference>
<dbReference type="InterPro" id="IPR012347">
    <property type="entry name" value="Ferritin-like"/>
</dbReference>
<keyword evidence="5" id="KW-1185">Reference proteome</keyword>
<evidence type="ECO:0000259" key="3">
    <source>
        <dbReference type="Pfam" id="PF03713"/>
    </source>
</evidence>
<organism evidence="4 5">
    <name type="scientific">Corynebacterium hansenii</name>
    <dbReference type="NCBI Taxonomy" id="394964"/>
    <lineage>
        <taxon>Bacteria</taxon>
        <taxon>Bacillati</taxon>
        <taxon>Actinomycetota</taxon>
        <taxon>Actinomycetes</taxon>
        <taxon>Mycobacteriales</taxon>
        <taxon>Corynebacteriaceae</taxon>
        <taxon>Corynebacterium</taxon>
    </lineage>
</organism>
<evidence type="ECO:0000313" key="4">
    <source>
        <dbReference type="EMBL" id="MFC3849894.1"/>
    </source>
</evidence>
<dbReference type="EMBL" id="JBHRZN010000002">
    <property type="protein sequence ID" value="MFC3849894.1"/>
    <property type="molecule type" value="Genomic_DNA"/>
</dbReference>
<feature type="compositionally biased region" description="Basic and acidic residues" evidence="1">
    <location>
        <begin position="142"/>
        <end position="159"/>
    </location>
</feature>
<dbReference type="RefSeq" id="WP_290289066.1">
    <property type="nucleotide sequence ID" value="NZ_CP047211.1"/>
</dbReference>
<sequence>MKAKRFLRGMALAGTVALSLTMAACGSDDGNGGTDRPAASDGKSADGDRTPGAAGASSQPETEMPEAEDSGPHNDADVAFNRMMMAHHQQAVTMVGLIDGRTENSDIIDLGKKIAESQGREIEQMSARLAAWGEDPAAPAIHESHDGHGGHGDSPEDMKGMLSDDAMKKLAEAKGPEFDRLFLEGMIEHHGGAIDMAESVIRDGENKPTRELAESIVSAQKTEIEQMKKLLDA</sequence>
<proteinExistence type="predicted"/>
<comment type="caution">
    <text evidence="4">The sequence shown here is derived from an EMBL/GenBank/DDBJ whole genome shotgun (WGS) entry which is preliminary data.</text>
</comment>
<keyword evidence="2" id="KW-0732">Signal</keyword>
<evidence type="ECO:0000313" key="5">
    <source>
        <dbReference type="Proteomes" id="UP001595751"/>
    </source>
</evidence>
<name>A0ABV7ZNQ8_9CORY</name>
<feature type="domain" description="DUF305" evidence="3">
    <location>
        <begin position="77"/>
        <end position="231"/>
    </location>
</feature>
<dbReference type="Pfam" id="PF03713">
    <property type="entry name" value="DUF305"/>
    <property type="match status" value="1"/>
</dbReference>
<feature type="signal peptide" evidence="2">
    <location>
        <begin position="1"/>
        <end position="26"/>
    </location>
</feature>
<evidence type="ECO:0000256" key="1">
    <source>
        <dbReference type="SAM" id="MobiDB-lite"/>
    </source>
</evidence>
<reference evidence="5" key="1">
    <citation type="journal article" date="2019" name="Int. J. Syst. Evol. Microbiol.">
        <title>The Global Catalogue of Microorganisms (GCM) 10K type strain sequencing project: providing services to taxonomists for standard genome sequencing and annotation.</title>
        <authorList>
            <consortium name="The Broad Institute Genomics Platform"/>
            <consortium name="The Broad Institute Genome Sequencing Center for Infectious Disease"/>
            <person name="Wu L."/>
            <person name="Ma J."/>
        </authorList>
    </citation>
    <scope>NUCLEOTIDE SEQUENCE [LARGE SCALE GENOMIC DNA]</scope>
    <source>
        <strain evidence="5">CCUG 53252</strain>
    </source>
</reference>
<dbReference type="Gene3D" id="1.20.1260.10">
    <property type="match status" value="1"/>
</dbReference>
<feature type="region of interest" description="Disordered" evidence="1">
    <location>
        <begin position="138"/>
        <end position="161"/>
    </location>
</feature>
<accession>A0ABV7ZNQ8</accession>
<feature type="region of interest" description="Disordered" evidence="1">
    <location>
        <begin position="26"/>
        <end position="76"/>
    </location>
</feature>
<dbReference type="PANTHER" id="PTHR36933:SF1">
    <property type="entry name" value="SLL0788 PROTEIN"/>
    <property type="match status" value="1"/>
</dbReference>
<gene>
    <name evidence="4" type="ORF">ACFORJ_06910</name>
</gene>
<feature type="chain" id="PRO_5046398614" evidence="2">
    <location>
        <begin position="27"/>
        <end position="233"/>
    </location>
</feature>